<dbReference type="CDD" id="cd00121">
    <property type="entry name" value="MATH"/>
    <property type="match status" value="1"/>
</dbReference>
<evidence type="ECO:0000259" key="1">
    <source>
        <dbReference type="PROSITE" id="PS50097"/>
    </source>
</evidence>
<dbReference type="EMBL" id="JBICCN010000366">
    <property type="protein sequence ID" value="KAL3073592.1"/>
    <property type="molecule type" value="Genomic_DNA"/>
</dbReference>
<dbReference type="Proteomes" id="UP001620645">
    <property type="component" value="Unassembled WGS sequence"/>
</dbReference>
<dbReference type="Gene3D" id="3.30.710.10">
    <property type="entry name" value="Potassium Channel Kv1.1, Chain A"/>
    <property type="match status" value="1"/>
</dbReference>
<dbReference type="SUPFAM" id="SSF49599">
    <property type="entry name" value="TRAF domain-like"/>
    <property type="match status" value="1"/>
</dbReference>
<name>A0ABD2I6Q9_HETSC</name>
<evidence type="ECO:0000313" key="2">
    <source>
        <dbReference type="EMBL" id="KAL3073592.1"/>
    </source>
</evidence>
<dbReference type="InterPro" id="IPR000210">
    <property type="entry name" value="BTB/POZ_dom"/>
</dbReference>
<keyword evidence="3" id="KW-1185">Reference proteome</keyword>
<comment type="caution">
    <text evidence="2">The sequence shown here is derived from an EMBL/GenBank/DDBJ whole genome shotgun (WGS) entry which is preliminary data.</text>
</comment>
<sequence length="564" mass="59123">MDSSDQVTKDDNKFKRSGQILCSVFEFREFSEYGNSLDESPMEFLNGLSWQILAKNCGDCIGLYLECVGDPKDMAWSCLASWKFSVVPCGDAIGPCHVQKLSSNDFKVFSAVSLKNGNDAFAKFEELMNPKNGFYNETEDTITFKAEVVVENPYRIRGIRSEDILWVNGKMVYVNKHLLATHSDFFRTLFFGPSAEENPEIVVDGGDENTVANFERTIGMLSSPNAKLDDNCVETVLLLANRFLLGSIENSCVHFLMNKSKKSAICKFQLARQCGIIGMKIEYGPYPYTGSYGPVAKNPYFFDQNGILRTTGSTGDFYLTRKSVPRAVLPFVQMALISKCSLLLLFLVPFSHAFFSGFEVSPNAARLRRQCGCGGCPPPPSGGGSVQLGISCDSPRPPPPPPCCGCQSCGCGGGCGGGGYGGGGCGGAIKLTIGCDSPRPPPPPPCCGCQSCGCGGGCGGGGGGGGYGANGGGCGGGSIKLTIGCEGPKAPPPPPCCGCGCGCGCGGCPPPPSGGGSVQLGISCDSPPPPPSCGCQPSGGCGCGRRKRMAFLRRAIAQRSVGRH</sequence>
<organism evidence="2 3">
    <name type="scientific">Heterodera schachtii</name>
    <name type="common">Sugarbeet cyst nematode worm</name>
    <name type="synonym">Tylenchus schachtii</name>
    <dbReference type="NCBI Taxonomy" id="97005"/>
    <lineage>
        <taxon>Eukaryota</taxon>
        <taxon>Metazoa</taxon>
        <taxon>Ecdysozoa</taxon>
        <taxon>Nematoda</taxon>
        <taxon>Chromadorea</taxon>
        <taxon>Rhabditida</taxon>
        <taxon>Tylenchina</taxon>
        <taxon>Tylenchomorpha</taxon>
        <taxon>Tylenchoidea</taxon>
        <taxon>Heteroderidae</taxon>
        <taxon>Heteroderinae</taxon>
        <taxon>Heterodera</taxon>
    </lineage>
</organism>
<evidence type="ECO:0000313" key="3">
    <source>
        <dbReference type="Proteomes" id="UP001620645"/>
    </source>
</evidence>
<feature type="domain" description="BTB" evidence="1">
    <location>
        <begin position="161"/>
        <end position="230"/>
    </location>
</feature>
<dbReference type="Pfam" id="PF00651">
    <property type="entry name" value="BTB"/>
    <property type="match status" value="1"/>
</dbReference>
<dbReference type="AlphaFoldDB" id="A0ABD2I6Q9"/>
<dbReference type="Gene3D" id="2.60.210.10">
    <property type="entry name" value="Apoptosis, Tumor Necrosis Factor Receptor Associated Protein 2, Chain A"/>
    <property type="match status" value="1"/>
</dbReference>
<reference evidence="2 3" key="1">
    <citation type="submission" date="2024-10" db="EMBL/GenBank/DDBJ databases">
        <authorList>
            <person name="Kim D."/>
        </authorList>
    </citation>
    <scope>NUCLEOTIDE SEQUENCE [LARGE SCALE GENOMIC DNA]</scope>
    <source>
        <strain evidence="2">Taebaek</strain>
    </source>
</reference>
<dbReference type="PANTHER" id="PTHR22744:SF14">
    <property type="entry name" value="BTB DOMAIN-CONTAINING PROTEIN-RELATED"/>
    <property type="match status" value="1"/>
</dbReference>
<dbReference type="SMART" id="SM00225">
    <property type="entry name" value="BTB"/>
    <property type="match status" value="1"/>
</dbReference>
<dbReference type="InterPro" id="IPR002083">
    <property type="entry name" value="MATH/TRAF_dom"/>
</dbReference>
<proteinExistence type="predicted"/>
<gene>
    <name evidence="2" type="ORF">niasHS_017159</name>
</gene>
<dbReference type="PROSITE" id="PS50097">
    <property type="entry name" value="BTB"/>
    <property type="match status" value="1"/>
</dbReference>
<dbReference type="SUPFAM" id="SSF54695">
    <property type="entry name" value="POZ domain"/>
    <property type="match status" value="1"/>
</dbReference>
<accession>A0ABD2I6Q9</accession>
<protein>
    <recommendedName>
        <fullName evidence="1">BTB domain-containing protein</fullName>
    </recommendedName>
</protein>
<dbReference type="InterPro" id="IPR008974">
    <property type="entry name" value="TRAF-like"/>
</dbReference>
<dbReference type="PANTHER" id="PTHR22744">
    <property type="entry name" value="HELIX LOOP HELIX PROTEIN 21-RELATED"/>
    <property type="match status" value="1"/>
</dbReference>
<dbReference type="InterPro" id="IPR011333">
    <property type="entry name" value="SKP1/BTB/POZ_sf"/>
</dbReference>